<sequence length="108" mass="12933">MWRFLDSILGLIFEFIHWLVFVKLTNWEKERLRRMGVESQEELDELVRQRCEARTSQISPEQEAEFLRRHPQILETLRQRAEAGSPRESPGPRPSDLGDDQDRPPWYV</sequence>
<proteinExistence type="predicted"/>
<dbReference type="AlphaFoldDB" id="A0A9P9HVA0"/>
<feature type="region of interest" description="Disordered" evidence="1">
    <location>
        <begin position="78"/>
        <end position="108"/>
    </location>
</feature>
<organism evidence="2 3">
    <name type="scientific">Fusarium solani</name>
    <name type="common">Filamentous fungus</name>
    <dbReference type="NCBI Taxonomy" id="169388"/>
    <lineage>
        <taxon>Eukaryota</taxon>
        <taxon>Fungi</taxon>
        <taxon>Dikarya</taxon>
        <taxon>Ascomycota</taxon>
        <taxon>Pezizomycotina</taxon>
        <taxon>Sordariomycetes</taxon>
        <taxon>Hypocreomycetidae</taxon>
        <taxon>Hypocreales</taxon>
        <taxon>Nectriaceae</taxon>
        <taxon>Fusarium</taxon>
        <taxon>Fusarium solani species complex</taxon>
    </lineage>
</organism>
<evidence type="ECO:0000256" key="1">
    <source>
        <dbReference type="SAM" id="MobiDB-lite"/>
    </source>
</evidence>
<comment type="caution">
    <text evidence="2">The sequence shown here is derived from an EMBL/GenBank/DDBJ whole genome shotgun (WGS) entry which is preliminary data.</text>
</comment>
<dbReference type="EMBL" id="JAGTJS010000007">
    <property type="protein sequence ID" value="KAH7264295.1"/>
    <property type="molecule type" value="Genomic_DNA"/>
</dbReference>
<evidence type="ECO:0000313" key="3">
    <source>
        <dbReference type="Proteomes" id="UP000736672"/>
    </source>
</evidence>
<accession>A0A9P9HVA0</accession>
<protein>
    <submittedName>
        <fullName evidence="2">Uncharacterized protein</fullName>
    </submittedName>
</protein>
<reference evidence="2" key="1">
    <citation type="journal article" date="2021" name="Nat. Commun.">
        <title>Genetic determinants of endophytism in the Arabidopsis root mycobiome.</title>
        <authorList>
            <person name="Mesny F."/>
            <person name="Miyauchi S."/>
            <person name="Thiergart T."/>
            <person name="Pickel B."/>
            <person name="Atanasova L."/>
            <person name="Karlsson M."/>
            <person name="Huettel B."/>
            <person name="Barry K.W."/>
            <person name="Haridas S."/>
            <person name="Chen C."/>
            <person name="Bauer D."/>
            <person name="Andreopoulos W."/>
            <person name="Pangilinan J."/>
            <person name="LaButti K."/>
            <person name="Riley R."/>
            <person name="Lipzen A."/>
            <person name="Clum A."/>
            <person name="Drula E."/>
            <person name="Henrissat B."/>
            <person name="Kohler A."/>
            <person name="Grigoriev I.V."/>
            <person name="Martin F.M."/>
            <person name="Hacquard S."/>
        </authorList>
    </citation>
    <scope>NUCLEOTIDE SEQUENCE</scope>
    <source>
        <strain evidence="2">FSSC 5 MPI-SDFR-AT-0091</strain>
    </source>
</reference>
<dbReference type="OrthoDB" id="5099413at2759"/>
<name>A0A9P9HVA0_FUSSL</name>
<dbReference type="Proteomes" id="UP000736672">
    <property type="component" value="Unassembled WGS sequence"/>
</dbReference>
<keyword evidence="3" id="KW-1185">Reference proteome</keyword>
<gene>
    <name evidence="2" type="ORF">B0J15DRAFT_547054</name>
</gene>
<evidence type="ECO:0000313" key="2">
    <source>
        <dbReference type="EMBL" id="KAH7264295.1"/>
    </source>
</evidence>